<gene>
    <name evidence="2" type="ORF">CLV89_1494</name>
</gene>
<accession>A0A2T0ZY44</accession>
<dbReference type="AlphaFoldDB" id="A0A2T0ZY44"/>
<feature type="compositionally biased region" description="Basic and acidic residues" evidence="1">
    <location>
        <begin position="88"/>
        <end position="98"/>
    </location>
</feature>
<comment type="caution">
    <text evidence="2">The sequence shown here is derived from an EMBL/GenBank/DDBJ whole genome shotgun (WGS) entry which is preliminary data.</text>
</comment>
<dbReference type="EMBL" id="PVUF01000049">
    <property type="protein sequence ID" value="PRZ41276.1"/>
    <property type="molecule type" value="Genomic_DNA"/>
</dbReference>
<evidence type="ECO:0000313" key="2">
    <source>
        <dbReference type="EMBL" id="PRZ41276.1"/>
    </source>
</evidence>
<protein>
    <submittedName>
        <fullName evidence="2">Uncharacterized protein</fullName>
    </submittedName>
</protein>
<dbReference type="Proteomes" id="UP000237718">
    <property type="component" value="Unassembled WGS sequence"/>
</dbReference>
<name>A0A2T0ZY44_TRISK</name>
<organism evidence="2 3">
    <name type="scientific">Tritonibacter scottomollicae</name>
    <name type="common">Epibacterium scottomollicae</name>
    <dbReference type="NCBI Taxonomy" id="483013"/>
    <lineage>
        <taxon>Bacteria</taxon>
        <taxon>Pseudomonadati</taxon>
        <taxon>Pseudomonadota</taxon>
        <taxon>Alphaproteobacteria</taxon>
        <taxon>Rhodobacterales</taxon>
        <taxon>Paracoccaceae</taxon>
        <taxon>Tritonibacter</taxon>
    </lineage>
</organism>
<sequence length="117" mass="13269">MRATRHQHKRDAMLDAPKVQRAIERISETNRQAFALRELTPFHMTDLDVARSEAALHYAIRSDAKRLGHIQPSSDPLANGITISPRNTHSEEGPEKTKAAPTLPRQRKPSWRIDDVS</sequence>
<proteinExistence type="predicted"/>
<feature type="compositionally biased region" description="Polar residues" evidence="1">
    <location>
        <begin position="71"/>
        <end position="87"/>
    </location>
</feature>
<reference evidence="2 3" key="1">
    <citation type="submission" date="2018-03" db="EMBL/GenBank/DDBJ databases">
        <title>Genomic Encyclopedia of Archaeal and Bacterial Type Strains, Phase II (KMG-II): from individual species to whole genera.</title>
        <authorList>
            <person name="Goeker M."/>
        </authorList>
    </citation>
    <scope>NUCLEOTIDE SEQUENCE [LARGE SCALE GENOMIC DNA]</scope>
    <source>
        <strain evidence="2 3">DSM 25328</strain>
    </source>
</reference>
<evidence type="ECO:0000256" key="1">
    <source>
        <dbReference type="SAM" id="MobiDB-lite"/>
    </source>
</evidence>
<feature type="region of interest" description="Disordered" evidence="1">
    <location>
        <begin position="63"/>
        <end position="117"/>
    </location>
</feature>
<evidence type="ECO:0000313" key="3">
    <source>
        <dbReference type="Proteomes" id="UP000237718"/>
    </source>
</evidence>